<dbReference type="InterPro" id="IPR015158">
    <property type="entry name" value="Bud22_dom"/>
</dbReference>
<feature type="domain" description="Bud22" evidence="7">
    <location>
        <begin position="317"/>
        <end position="397"/>
    </location>
</feature>
<keyword evidence="2 5" id="KW-0175">Coiled coil</keyword>
<feature type="compositionally biased region" description="Basic and acidic residues" evidence="6">
    <location>
        <begin position="206"/>
        <end position="217"/>
    </location>
</feature>
<reference evidence="8" key="2">
    <citation type="submission" date="2025-09" db="UniProtKB">
        <authorList>
            <consortium name="Ensembl"/>
        </authorList>
    </citation>
    <scope>IDENTIFICATION</scope>
</reference>
<evidence type="ECO:0000256" key="5">
    <source>
        <dbReference type="SAM" id="Coils"/>
    </source>
</evidence>
<comment type="function">
    <text evidence="3">May be involved in regulating transcriptional activation of cardiac genes during the aging process. May play a role in biosynthesis and/or processing of SLC2A4 in adipose cells.</text>
</comment>
<accession>A0AAY4BKL9</accession>
<dbReference type="Pfam" id="PF09073">
    <property type="entry name" value="BUD22"/>
    <property type="match status" value="1"/>
</dbReference>
<organism evidence="8 9">
    <name type="scientific">Denticeps clupeoides</name>
    <name type="common">denticle herring</name>
    <dbReference type="NCBI Taxonomy" id="299321"/>
    <lineage>
        <taxon>Eukaryota</taxon>
        <taxon>Metazoa</taxon>
        <taxon>Chordata</taxon>
        <taxon>Craniata</taxon>
        <taxon>Vertebrata</taxon>
        <taxon>Euteleostomi</taxon>
        <taxon>Actinopterygii</taxon>
        <taxon>Neopterygii</taxon>
        <taxon>Teleostei</taxon>
        <taxon>Clupei</taxon>
        <taxon>Clupeiformes</taxon>
        <taxon>Denticipitoidei</taxon>
        <taxon>Denticipitidae</taxon>
        <taxon>Denticeps</taxon>
    </lineage>
</organism>
<protein>
    <recommendedName>
        <fullName evidence="1">Serum response factor-binding protein 1</fullName>
    </recommendedName>
    <alternativeName>
        <fullName evidence="4">SRF-dependent transcription regulation-associated protein</fullName>
    </alternativeName>
</protein>
<dbReference type="PANTHER" id="PTHR23325">
    <property type="entry name" value="SERUM RESPONSE FACTOR-BINDING"/>
    <property type="match status" value="1"/>
</dbReference>
<evidence type="ECO:0000256" key="6">
    <source>
        <dbReference type="SAM" id="MobiDB-lite"/>
    </source>
</evidence>
<evidence type="ECO:0000259" key="7">
    <source>
        <dbReference type="Pfam" id="PF09073"/>
    </source>
</evidence>
<evidence type="ECO:0000256" key="3">
    <source>
        <dbReference type="ARBA" id="ARBA00025646"/>
    </source>
</evidence>
<evidence type="ECO:0000256" key="4">
    <source>
        <dbReference type="ARBA" id="ARBA00033254"/>
    </source>
</evidence>
<name>A0AAY4BKL9_9TELE</name>
<feature type="coiled-coil region" evidence="5">
    <location>
        <begin position="41"/>
        <end position="68"/>
    </location>
</feature>
<keyword evidence="9" id="KW-1185">Reference proteome</keyword>
<evidence type="ECO:0000313" key="9">
    <source>
        <dbReference type="Proteomes" id="UP000694580"/>
    </source>
</evidence>
<evidence type="ECO:0000256" key="2">
    <source>
        <dbReference type="ARBA" id="ARBA00023054"/>
    </source>
</evidence>
<feature type="compositionally biased region" description="Basic and acidic residues" evidence="6">
    <location>
        <begin position="228"/>
        <end position="237"/>
    </location>
</feature>
<dbReference type="GO" id="GO:0030490">
    <property type="term" value="P:maturation of SSU-rRNA"/>
    <property type="evidence" value="ECO:0007669"/>
    <property type="project" value="TreeGrafter"/>
</dbReference>
<proteinExistence type="predicted"/>
<dbReference type="PANTHER" id="PTHR23325:SF1">
    <property type="entry name" value="SERUM RESPONSE FACTOR-BINDING PROTEIN 1"/>
    <property type="match status" value="1"/>
</dbReference>
<dbReference type="GO" id="GO:0030686">
    <property type="term" value="C:90S preribosome"/>
    <property type="evidence" value="ECO:0007669"/>
    <property type="project" value="TreeGrafter"/>
</dbReference>
<sequence length="401" mass="45617">MNMPTVLNLSREVVKMRSEVKRVRVLIIRKLTRQISALKKKKGTEADLQRNQRRVTRLLEEIHELRVLAPDTVTKAALQKDISFEKVCQNPQAGLSERATARIVTHPQFSKKIRSIKDAIKAFKEERISAAKSEKRTKKEAEELAVITDAGVEGSAESEPKERDASRSSLLLRTQSMEVKPAKPPVTQPGLPEGSSELEIAPNSPRKHESPVKKTVKDVPLPKSKQVHQPERKKPEQENEEEEEEHESESDLESSEDEEEKEYFDDSTEERFHKQSSQSEESDHDDFFLGKVSKFKKRKSDPAPGPQKEKARGQEGAIQKQDLGPARLQSVFSSWVKSRGPEPPFERKQNHRPAPGKTLRPPQTTQQALHPSWEASRKRKEQQGQIAAFQGKKIKFDDDDD</sequence>
<dbReference type="Ensembl" id="ENSDCDT00010023565.1">
    <property type="protein sequence ID" value="ENSDCDP00010021460.1"/>
    <property type="gene ID" value="ENSDCDG00010010536.1"/>
</dbReference>
<dbReference type="InterPro" id="IPR037393">
    <property type="entry name" value="Bud22/SRFB1"/>
</dbReference>
<dbReference type="Proteomes" id="UP000694580">
    <property type="component" value="Unplaced"/>
</dbReference>
<feature type="compositionally biased region" description="Polar residues" evidence="6">
    <location>
        <begin position="167"/>
        <end position="177"/>
    </location>
</feature>
<dbReference type="AlphaFoldDB" id="A0AAY4BKL9"/>
<reference evidence="8" key="1">
    <citation type="submission" date="2025-08" db="UniProtKB">
        <authorList>
            <consortium name="Ensembl"/>
        </authorList>
    </citation>
    <scope>IDENTIFICATION</scope>
</reference>
<gene>
    <name evidence="8" type="primary">SRFBP1</name>
</gene>
<feature type="compositionally biased region" description="Acidic residues" evidence="6">
    <location>
        <begin position="238"/>
        <end position="268"/>
    </location>
</feature>
<dbReference type="GeneTree" id="ENSGT00390000006478"/>
<feature type="region of interest" description="Disordered" evidence="6">
    <location>
        <begin position="149"/>
        <end position="401"/>
    </location>
</feature>
<evidence type="ECO:0000313" key="8">
    <source>
        <dbReference type="Ensembl" id="ENSDCDP00010021460.1"/>
    </source>
</evidence>
<dbReference type="GO" id="GO:0005634">
    <property type="term" value="C:nucleus"/>
    <property type="evidence" value="ECO:0007669"/>
    <property type="project" value="TreeGrafter"/>
</dbReference>
<evidence type="ECO:0000256" key="1">
    <source>
        <dbReference type="ARBA" id="ARBA00013459"/>
    </source>
</evidence>